<organism evidence="2 3">
    <name type="scientific">Pseudodesulfovibrio senegalensis</name>
    <dbReference type="NCBI Taxonomy" id="1721087"/>
    <lineage>
        <taxon>Bacteria</taxon>
        <taxon>Pseudomonadati</taxon>
        <taxon>Thermodesulfobacteriota</taxon>
        <taxon>Desulfovibrionia</taxon>
        <taxon>Desulfovibrionales</taxon>
        <taxon>Desulfovibrionaceae</taxon>
    </lineage>
</organism>
<comment type="caution">
    <text evidence="2">The sequence shown here is derived from an EMBL/GenBank/DDBJ whole genome shotgun (WGS) entry which is preliminary data.</text>
</comment>
<dbReference type="AlphaFoldDB" id="A0A6N6N3A5"/>
<name>A0A6N6N3A5_9BACT</name>
<proteinExistence type="predicted"/>
<dbReference type="Proteomes" id="UP000438699">
    <property type="component" value="Unassembled WGS sequence"/>
</dbReference>
<evidence type="ECO:0000313" key="3">
    <source>
        <dbReference type="Proteomes" id="UP000438699"/>
    </source>
</evidence>
<evidence type="ECO:0000259" key="1">
    <source>
        <dbReference type="Pfam" id="PF12358"/>
    </source>
</evidence>
<protein>
    <recommendedName>
        <fullName evidence="1">DUF3644 domain-containing protein</fullName>
    </recommendedName>
</protein>
<evidence type="ECO:0000313" key="2">
    <source>
        <dbReference type="EMBL" id="KAB1441536.1"/>
    </source>
</evidence>
<dbReference type="Pfam" id="PF12358">
    <property type="entry name" value="DUF3644"/>
    <property type="match status" value="1"/>
</dbReference>
<accession>A0A6N6N3A5</accession>
<dbReference type="InterPro" id="IPR022104">
    <property type="entry name" value="DUF3644"/>
</dbReference>
<reference evidence="2 3" key="1">
    <citation type="journal article" date="2017" name="Int. J. Syst. Evol. Microbiol.">
        <title>Desulfovibrio senegalensis sp. nov., a mesophilic sulfate reducer isolated from marine sediment.</title>
        <authorList>
            <person name="Thioye A."/>
            <person name="Gam Z.B.A."/>
            <person name="Mbengue M."/>
            <person name="Cayol J.L."/>
            <person name="Joseph-Bartoli M."/>
            <person name="Toure-Kane C."/>
            <person name="Labat M."/>
        </authorList>
    </citation>
    <scope>NUCLEOTIDE SEQUENCE [LARGE SCALE GENOMIC DNA]</scope>
    <source>
        <strain evidence="2 3">DSM 101509</strain>
    </source>
</reference>
<dbReference type="RefSeq" id="WP_151151279.1">
    <property type="nucleotide sequence ID" value="NZ_WAIE01000004.1"/>
</dbReference>
<dbReference type="EMBL" id="WAIE01000004">
    <property type="protein sequence ID" value="KAB1441536.1"/>
    <property type="molecule type" value="Genomic_DNA"/>
</dbReference>
<sequence>MKREVKLLKERSVDSLILAVEHFNRPWNRGRIEAVLILMDHAFELLLKASILQRGGKIRHKGDKNTIGFDASVRRGLTDGKVKFLTEEQALTLQTINGLRDAAQHYLIDLSEGQLYIHAQSGVTLYTDIYQEVFGENVANELPDRVLPISTHAPADITTLFNSEIEDIKKLLEPGKRKRIEARTKIRALAIFENTVSGDKSQPSKTELDKLCNRIRDGESLEKLFPGVVSLNYSTEGEGANICLRLTKKDGIPIHVVPEGDQNGYPVAIKRVDELGYYSLGIQKIAQSLGVSHVKLLAVVGHLKLQDDPDYFKLIKIGKSKHKRYSAKATKVLSDFLNNNDLDQFWEEQKKKNNNR</sequence>
<feature type="domain" description="DUF3644" evidence="1">
    <location>
        <begin position="10"/>
        <end position="156"/>
    </location>
</feature>
<keyword evidence="3" id="KW-1185">Reference proteome</keyword>
<gene>
    <name evidence="2" type="ORF">F8A88_11410</name>
</gene>
<dbReference type="OrthoDB" id="5138762at2"/>